<evidence type="ECO:0000256" key="7">
    <source>
        <dbReference type="ARBA" id="ARBA00022842"/>
    </source>
</evidence>
<dbReference type="GO" id="GO:0016787">
    <property type="term" value="F:hydrolase activity"/>
    <property type="evidence" value="ECO:0007669"/>
    <property type="project" value="UniProtKB-KW"/>
</dbReference>
<evidence type="ECO:0000259" key="17">
    <source>
        <dbReference type="PROSITE" id="PS50994"/>
    </source>
</evidence>
<dbReference type="GO" id="GO:0003723">
    <property type="term" value="F:RNA binding"/>
    <property type="evidence" value="ECO:0007669"/>
    <property type="project" value="UniProtKB-KW"/>
</dbReference>
<dbReference type="GO" id="GO:0003964">
    <property type="term" value="F:RNA-directed DNA polymerase activity"/>
    <property type="evidence" value="ECO:0007669"/>
    <property type="project" value="UniProtKB-KW"/>
</dbReference>
<dbReference type="GO" id="GO:0005634">
    <property type="term" value="C:nucleus"/>
    <property type="evidence" value="ECO:0007669"/>
    <property type="project" value="UniProtKB-ARBA"/>
</dbReference>
<keyword evidence="4" id="KW-0479">Metal-binding</keyword>
<evidence type="ECO:0000256" key="1">
    <source>
        <dbReference type="ARBA" id="ARBA00022578"/>
    </source>
</evidence>
<dbReference type="InterPro" id="IPR012337">
    <property type="entry name" value="RNaseH-like_sf"/>
</dbReference>
<dbReference type="Proteomes" id="UP000243515">
    <property type="component" value="Unassembled WGS sequence"/>
</dbReference>
<evidence type="ECO:0000256" key="11">
    <source>
        <dbReference type="ARBA" id="ARBA00022932"/>
    </source>
</evidence>
<dbReference type="InterPro" id="IPR039537">
    <property type="entry name" value="Retrotran_Ty1/copia-like"/>
</dbReference>
<evidence type="ECO:0000256" key="8">
    <source>
        <dbReference type="ARBA" id="ARBA00022884"/>
    </source>
</evidence>
<keyword evidence="9" id="KW-0229">DNA integration</keyword>
<dbReference type="GO" id="GO:0046872">
    <property type="term" value="F:metal ion binding"/>
    <property type="evidence" value="ECO:0007669"/>
    <property type="project" value="UniProtKB-KW"/>
</dbReference>
<feature type="compositionally biased region" description="Basic and acidic residues" evidence="16">
    <location>
        <begin position="382"/>
        <end position="396"/>
    </location>
</feature>
<dbReference type="GO" id="GO:0003677">
    <property type="term" value="F:DNA binding"/>
    <property type="evidence" value="ECO:0007669"/>
    <property type="project" value="UniProtKB-KW"/>
</dbReference>
<evidence type="ECO:0000256" key="9">
    <source>
        <dbReference type="ARBA" id="ARBA00022908"/>
    </source>
</evidence>
<keyword evidence="10" id="KW-0695">RNA-directed DNA polymerase</keyword>
<dbReference type="GO" id="GO:0006310">
    <property type="term" value="P:DNA recombination"/>
    <property type="evidence" value="ECO:0007669"/>
    <property type="project" value="UniProtKB-KW"/>
</dbReference>
<accession>A0A232LZ29</accession>
<feature type="domain" description="Integrase catalytic" evidence="17">
    <location>
        <begin position="32"/>
        <end position="196"/>
    </location>
</feature>
<keyword evidence="5" id="KW-0255">Endonuclease</keyword>
<feature type="compositionally biased region" description="Basic and acidic residues" evidence="16">
    <location>
        <begin position="448"/>
        <end position="458"/>
    </location>
</feature>
<sequence length="458" mass="50889">MAQRLGHPNLNVMDKLELAANHMNWYHADLPNGDHPFERLCFDLIFCTPAYNGDKYVFHSYDANDGFHMTWCLDNKGEINLLSCLRNAVEIADNYGHKTRYIHVDGEVSLGAKSYHWAAQKGVHIEVSSPQTPTQNASIERAGRTVNEKARTTCIEYGMNERYWPEFIRDATYKANRTPIQCLNWRTPIEFITGRRPYFRRQATVSLREAAILPIHKAALAAARIKTLDVRHPLVRRHTAPTDCGKGRPDRAPRSARTSPWERRANNDDASIGYTTSSSRDLVVYTDGSQVASPTRAAGAGWVICQGPDPIISRGRHPLPQAEVFDAEAVAALKGLCTSQVFRQPNLQPGSRALPNETDDVLQSGGFSSLRGDSQSVVPTDQEARAAAEEAARMPKEGPASLAWNAAAKKTQSLPSRRTNPPQRYKDLGIKAARSDSGASRWGNFSRPGRDTGFRRIS</sequence>
<dbReference type="SUPFAM" id="SSF53098">
    <property type="entry name" value="Ribonuclease H-like"/>
    <property type="match status" value="1"/>
</dbReference>
<keyword evidence="1" id="KW-0815">Transposition</keyword>
<dbReference type="GO" id="GO:0032196">
    <property type="term" value="P:transposition"/>
    <property type="evidence" value="ECO:0007669"/>
    <property type="project" value="UniProtKB-KW"/>
</dbReference>
<dbReference type="InterPro" id="IPR001584">
    <property type="entry name" value="Integrase_cat-core"/>
</dbReference>
<organism evidence="18 19">
    <name type="scientific">Elaphomyces granulatus</name>
    <dbReference type="NCBI Taxonomy" id="519963"/>
    <lineage>
        <taxon>Eukaryota</taxon>
        <taxon>Fungi</taxon>
        <taxon>Dikarya</taxon>
        <taxon>Ascomycota</taxon>
        <taxon>Pezizomycotina</taxon>
        <taxon>Eurotiomycetes</taxon>
        <taxon>Eurotiomycetidae</taxon>
        <taxon>Eurotiales</taxon>
        <taxon>Elaphomycetaceae</taxon>
        <taxon>Elaphomyces</taxon>
    </lineage>
</organism>
<evidence type="ECO:0000256" key="10">
    <source>
        <dbReference type="ARBA" id="ARBA00022918"/>
    </source>
</evidence>
<dbReference type="PANTHER" id="PTHR42648:SF11">
    <property type="entry name" value="TRANSPOSON TY4-P GAG-POL POLYPROTEIN"/>
    <property type="match status" value="1"/>
</dbReference>
<evidence type="ECO:0000256" key="5">
    <source>
        <dbReference type="ARBA" id="ARBA00022759"/>
    </source>
</evidence>
<evidence type="ECO:0000256" key="12">
    <source>
        <dbReference type="ARBA" id="ARBA00023125"/>
    </source>
</evidence>
<evidence type="ECO:0000256" key="2">
    <source>
        <dbReference type="ARBA" id="ARBA00022695"/>
    </source>
</evidence>
<evidence type="ECO:0000256" key="14">
    <source>
        <dbReference type="ARBA" id="ARBA00048173"/>
    </source>
</evidence>
<feature type="region of interest" description="Disordered" evidence="16">
    <location>
        <begin position="238"/>
        <end position="272"/>
    </location>
</feature>
<keyword evidence="11" id="KW-0239">DNA-directed DNA polymerase</keyword>
<name>A0A232LZ29_9EURO</name>
<dbReference type="OrthoDB" id="2663223at2759"/>
<evidence type="ECO:0000313" key="19">
    <source>
        <dbReference type="Proteomes" id="UP000243515"/>
    </source>
</evidence>
<keyword evidence="2" id="KW-0548">Nucleotidyltransferase</keyword>
<comment type="caution">
    <text evidence="18">The sequence shown here is derived from an EMBL/GenBank/DDBJ whole genome shotgun (WGS) entry which is preliminary data.</text>
</comment>
<keyword evidence="3" id="KW-0540">Nuclease</keyword>
<keyword evidence="6" id="KW-0378">Hydrolase</keyword>
<evidence type="ECO:0000256" key="16">
    <source>
        <dbReference type="SAM" id="MobiDB-lite"/>
    </source>
</evidence>
<dbReference type="AlphaFoldDB" id="A0A232LZ29"/>
<feature type="compositionally biased region" description="Polar residues" evidence="16">
    <location>
        <begin position="365"/>
        <end position="379"/>
    </location>
</feature>
<protein>
    <recommendedName>
        <fullName evidence="17">Integrase catalytic domain-containing protein</fullName>
    </recommendedName>
</protein>
<evidence type="ECO:0000256" key="13">
    <source>
        <dbReference type="ARBA" id="ARBA00023172"/>
    </source>
</evidence>
<reference evidence="18 19" key="1">
    <citation type="journal article" date="2015" name="Environ. Microbiol.">
        <title>Metagenome sequence of Elaphomyces granulatus from sporocarp tissue reveals Ascomycota ectomycorrhizal fingerprints of genome expansion and a Proteobacteria-rich microbiome.</title>
        <authorList>
            <person name="Quandt C.A."/>
            <person name="Kohler A."/>
            <person name="Hesse C.N."/>
            <person name="Sharpton T.J."/>
            <person name="Martin F."/>
            <person name="Spatafora J.W."/>
        </authorList>
    </citation>
    <scope>NUCLEOTIDE SEQUENCE [LARGE SCALE GENOMIC DNA]</scope>
    <source>
        <strain evidence="18 19">OSC145934</strain>
    </source>
</reference>
<keyword evidence="11" id="KW-0808">Transferase</keyword>
<gene>
    <name evidence="18" type="ORF">Egran_02813</name>
</gene>
<evidence type="ECO:0000256" key="4">
    <source>
        <dbReference type="ARBA" id="ARBA00022723"/>
    </source>
</evidence>
<evidence type="ECO:0000256" key="6">
    <source>
        <dbReference type="ARBA" id="ARBA00022801"/>
    </source>
</evidence>
<dbReference type="PROSITE" id="PS50994">
    <property type="entry name" value="INTEGRASE"/>
    <property type="match status" value="1"/>
</dbReference>
<dbReference type="GO" id="GO:0003887">
    <property type="term" value="F:DNA-directed DNA polymerase activity"/>
    <property type="evidence" value="ECO:0007669"/>
    <property type="project" value="UniProtKB-KW"/>
</dbReference>
<comment type="catalytic activity">
    <reaction evidence="15">
        <text>DNA(n) + a 2'-deoxyribonucleoside 5'-triphosphate = DNA(n+1) + diphosphate</text>
        <dbReference type="Rhea" id="RHEA:22508"/>
        <dbReference type="Rhea" id="RHEA-COMP:17339"/>
        <dbReference type="Rhea" id="RHEA-COMP:17340"/>
        <dbReference type="ChEBI" id="CHEBI:33019"/>
        <dbReference type="ChEBI" id="CHEBI:61560"/>
        <dbReference type="ChEBI" id="CHEBI:173112"/>
        <dbReference type="EC" id="2.7.7.7"/>
    </reaction>
</comment>
<proteinExistence type="predicted"/>
<keyword evidence="8" id="KW-0694">RNA-binding</keyword>
<keyword evidence="19" id="KW-1185">Reference proteome</keyword>
<feature type="compositionally biased region" description="Polar residues" evidence="16">
    <location>
        <begin position="410"/>
        <end position="422"/>
    </location>
</feature>
<dbReference type="GO" id="GO:0004519">
    <property type="term" value="F:endonuclease activity"/>
    <property type="evidence" value="ECO:0007669"/>
    <property type="project" value="UniProtKB-KW"/>
</dbReference>
<dbReference type="InterPro" id="IPR036397">
    <property type="entry name" value="RNaseH_sf"/>
</dbReference>
<dbReference type="EMBL" id="NPHW01003542">
    <property type="protein sequence ID" value="OXV09425.1"/>
    <property type="molecule type" value="Genomic_DNA"/>
</dbReference>
<evidence type="ECO:0000256" key="3">
    <source>
        <dbReference type="ARBA" id="ARBA00022722"/>
    </source>
</evidence>
<keyword evidence="12" id="KW-0238">DNA-binding</keyword>
<evidence type="ECO:0000313" key="18">
    <source>
        <dbReference type="EMBL" id="OXV09425.1"/>
    </source>
</evidence>
<dbReference type="GO" id="GO:0015074">
    <property type="term" value="P:DNA integration"/>
    <property type="evidence" value="ECO:0007669"/>
    <property type="project" value="UniProtKB-KW"/>
</dbReference>
<keyword evidence="7" id="KW-0460">Magnesium</keyword>
<dbReference type="PANTHER" id="PTHR42648">
    <property type="entry name" value="TRANSPOSASE, PUTATIVE-RELATED"/>
    <property type="match status" value="1"/>
</dbReference>
<comment type="catalytic activity">
    <reaction evidence="14">
        <text>DNA(n) + a 2'-deoxyribonucleoside 5'-triphosphate = DNA(n+1) + diphosphate</text>
        <dbReference type="Rhea" id="RHEA:22508"/>
        <dbReference type="Rhea" id="RHEA-COMP:17339"/>
        <dbReference type="Rhea" id="RHEA-COMP:17340"/>
        <dbReference type="ChEBI" id="CHEBI:33019"/>
        <dbReference type="ChEBI" id="CHEBI:61560"/>
        <dbReference type="ChEBI" id="CHEBI:173112"/>
        <dbReference type="EC" id="2.7.7.49"/>
    </reaction>
</comment>
<dbReference type="Gene3D" id="3.30.420.10">
    <property type="entry name" value="Ribonuclease H-like superfamily/Ribonuclease H"/>
    <property type="match status" value="1"/>
</dbReference>
<feature type="region of interest" description="Disordered" evidence="16">
    <location>
        <begin position="346"/>
        <end position="458"/>
    </location>
</feature>
<evidence type="ECO:0000256" key="15">
    <source>
        <dbReference type="ARBA" id="ARBA00049244"/>
    </source>
</evidence>
<keyword evidence="13" id="KW-0233">DNA recombination</keyword>